<sequence length="43" mass="4751">MIGEEYWDVRHGDGDCDYCSDSIDYNGGSKRGSAKLISKTSCM</sequence>
<dbReference type="EMBL" id="LQYW01000005">
    <property type="protein sequence ID" value="KYD32897.1"/>
    <property type="molecule type" value="Genomic_DNA"/>
</dbReference>
<reference evidence="1 2" key="1">
    <citation type="submission" date="2016-01" db="EMBL/GenBank/DDBJ databases">
        <title>Draft Genome Sequences of Seven Thermophilic Sporeformers Isolated from Foods.</title>
        <authorList>
            <person name="Berendsen E.M."/>
            <person name="Wells-Bennik M.H."/>
            <person name="Krawcyk A.O."/>
            <person name="De Jong A."/>
            <person name="Holsappel S."/>
            <person name="Eijlander R.T."/>
            <person name="Kuipers O.P."/>
        </authorList>
    </citation>
    <scope>NUCLEOTIDE SEQUENCE [LARGE SCALE GENOMIC DNA]</scope>
    <source>
        <strain evidence="1 2">B4110</strain>
    </source>
</reference>
<protein>
    <submittedName>
        <fullName evidence="1">Uncharacterized protein</fullName>
    </submittedName>
</protein>
<accession>A0A150N841</accession>
<gene>
    <name evidence="1" type="ORF">B4110_2702</name>
</gene>
<dbReference type="Proteomes" id="UP000075324">
    <property type="component" value="Unassembled WGS sequence"/>
</dbReference>
<dbReference type="AlphaFoldDB" id="A0A150N841"/>
<evidence type="ECO:0000313" key="1">
    <source>
        <dbReference type="EMBL" id="KYD32897.1"/>
    </source>
</evidence>
<proteinExistence type="predicted"/>
<evidence type="ECO:0000313" key="2">
    <source>
        <dbReference type="Proteomes" id="UP000075324"/>
    </source>
</evidence>
<comment type="caution">
    <text evidence="1">The sequence shown here is derived from an EMBL/GenBank/DDBJ whole genome shotgun (WGS) entry which is preliminary data.</text>
</comment>
<name>A0A150N841_9BACL</name>
<organism evidence="1 2">
    <name type="scientific">Parageobacillus toebii</name>
    <dbReference type="NCBI Taxonomy" id="153151"/>
    <lineage>
        <taxon>Bacteria</taxon>
        <taxon>Bacillati</taxon>
        <taxon>Bacillota</taxon>
        <taxon>Bacilli</taxon>
        <taxon>Bacillales</taxon>
        <taxon>Anoxybacillaceae</taxon>
        <taxon>Parageobacillus</taxon>
    </lineage>
</organism>